<feature type="binding site" evidence="7">
    <location>
        <position position="371"/>
    </location>
    <ligand>
        <name>deamido-NAD(+)</name>
        <dbReference type="ChEBI" id="CHEBI:58437"/>
        <note>ligand shared between two neighboring subunits</note>
    </ligand>
</feature>
<feature type="binding site" evidence="7">
    <location>
        <position position="180"/>
    </location>
    <ligand>
        <name>L-glutamine</name>
        <dbReference type="ChEBI" id="CHEBI:58359"/>
    </ligand>
</feature>
<dbReference type="InterPro" id="IPR000132">
    <property type="entry name" value="Nitrilase/CN_hydratase_CS"/>
</dbReference>
<feature type="active site" description="Proton acceptor; for glutaminase activity" evidence="7">
    <location>
        <position position="45"/>
    </location>
</feature>
<dbReference type="GO" id="GO:0008795">
    <property type="term" value="F:NAD+ synthase activity"/>
    <property type="evidence" value="ECO:0007669"/>
    <property type="project" value="UniProtKB-UniRule"/>
</dbReference>
<feature type="binding site" evidence="7">
    <location>
        <position position="118"/>
    </location>
    <ligand>
        <name>L-glutamine</name>
        <dbReference type="ChEBI" id="CHEBI:58359"/>
    </ligand>
</feature>
<protein>
    <recommendedName>
        <fullName evidence="7 8">Glutamine-dependent NAD(+) synthetase</fullName>
        <ecNumber evidence="7 8">6.3.5.1</ecNumber>
    </recommendedName>
    <alternativeName>
        <fullName evidence="7 8">NAD(+) synthase [glutamine-hydrolyzing]</fullName>
    </alternativeName>
</protein>
<dbReference type="CDD" id="cd00553">
    <property type="entry name" value="NAD_synthase"/>
    <property type="match status" value="1"/>
</dbReference>
<comment type="caution">
    <text evidence="7">Lacks conserved residue(s) required for the propagation of feature annotation.</text>
</comment>
<dbReference type="PROSITE" id="PS00920">
    <property type="entry name" value="NITRIL_CHT_1"/>
    <property type="match status" value="1"/>
</dbReference>
<dbReference type="EC" id="6.3.5.1" evidence="7 8"/>
<sequence>MACMIKIALAQQDFLVGDTPGNLERIISTVTAAREVGADLVVFPELALTGYPPEDLLLRPGFMRSVHRAMAALTEQVHGIDVVVGHPWMQDGERHNAASWLRDGQVVGRYFKHQLPNYAVFDEARYFTAGTEPLVVNLKGCAVGVLVCEDSWEAEPAAKAKAAGAQLLVAPNASPYRDGKITDREWMFRERAGETGLPMVYCNLVGGQDDLVFDGRSALVTGAGEIAALGPLCEDALLLADYDPASGTFAAHDWPAPPADEMAELYLALARGLRDYTRKNGFSDVVFGLSGGIDSALTLALAADALGPEHVHVVMMPSRYTSQLSLDLAAEQADALGVDYRTISIEDSFEALSHALAPSFEGHAVDLAEENLQARIRGNIVMALSNKFGWLPLATSNKSELAVGYSTIYGDMCGGFSPLKDVLKTRVFTLSRWRNQAAHDDAAVARMGLAATAGDADAIPVGVIERPPSAELRHDQLDEDSLPPYDILDEILHRFVDLDWSIADIVADGFEEPMVRRVAGMVLRNEYKRRQGAPGTRVTSRGFGRDRRYPMTSGWRELGDA</sequence>
<comment type="pathway">
    <text evidence="1 7 8">Cofactor biosynthesis; NAD(+) biosynthesis; NAD(+) from deamido-NAD(+) (L-Gln route): step 1/1.</text>
</comment>
<feature type="binding site" evidence="7">
    <location>
        <position position="395"/>
    </location>
    <ligand>
        <name>ATP</name>
        <dbReference type="ChEBI" id="CHEBI:30616"/>
    </ligand>
</feature>
<dbReference type="GO" id="GO:0005524">
    <property type="term" value="F:ATP binding"/>
    <property type="evidence" value="ECO:0007669"/>
    <property type="project" value="UniProtKB-UniRule"/>
</dbReference>
<evidence type="ECO:0000256" key="8">
    <source>
        <dbReference type="PIRNR" id="PIRNR006630"/>
    </source>
</evidence>
<dbReference type="InterPro" id="IPR036526">
    <property type="entry name" value="C-N_Hydrolase_sf"/>
</dbReference>
<keyword evidence="3 7" id="KW-0436">Ligase</keyword>
<evidence type="ECO:0000256" key="2">
    <source>
        <dbReference type="ARBA" id="ARBA00007145"/>
    </source>
</evidence>
<name>A0A5N0T9B0_9GAMM</name>
<dbReference type="PIRSF" id="PIRSF006630">
    <property type="entry name" value="NADS_GAT"/>
    <property type="match status" value="1"/>
</dbReference>
<dbReference type="NCBIfam" id="NF010588">
    <property type="entry name" value="PRK13981.1"/>
    <property type="match status" value="1"/>
</dbReference>
<dbReference type="NCBIfam" id="TIGR00552">
    <property type="entry name" value="nadE"/>
    <property type="match status" value="1"/>
</dbReference>
<dbReference type="EMBL" id="VYXP01000010">
    <property type="protein sequence ID" value="KAA9129889.1"/>
    <property type="molecule type" value="Genomic_DNA"/>
</dbReference>
<dbReference type="SUPFAM" id="SSF56317">
    <property type="entry name" value="Carbon-nitrogen hydrolase"/>
    <property type="match status" value="1"/>
</dbReference>
<dbReference type="UniPathway" id="UPA00253">
    <property type="reaction ID" value="UER00334"/>
</dbReference>
<comment type="catalytic activity">
    <reaction evidence="7 8">
        <text>deamido-NAD(+) + L-glutamine + ATP + H2O = L-glutamate + AMP + diphosphate + NAD(+) + H(+)</text>
        <dbReference type="Rhea" id="RHEA:24384"/>
        <dbReference type="ChEBI" id="CHEBI:15377"/>
        <dbReference type="ChEBI" id="CHEBI:15378"/>
        <dbReference type="ChEBI" id="CHEBI:29985"/>
        <dbReference type="ChEBI" id="CHEBI:30616"/>
        <dbReference type="ChEBI" id="CHEBI:33019"/>
        <dbReference type="ChEBI" id="CHEBI:57540"/>
        <dbReference type="ChEBI" id="CHEBI:58359"/>
        <dbReference type="ChEBI" id="CHEBI:58437"/>
        <dbReference type="ChEBI" id="CHEBI:456215"/>
        <dbReference type="EC" id="6.3.5.1"/>
    </reaction>
</comment>
<evidence type="ECO:0000256" key="7">
    <source>
        <dbReference type="HAMAP-Rule" id="MF_02090"/>
    </source>
</evidence>
<dbReference type="InterPro" id="IPR003010">
    <property type="entry name" value="C-N_Hydrolase"/>
</dbReference>
<comment type="similarity">
    <text evidence="10">Belongs to the NAD synthetase family.</text>
</comment>
<dbReference type="Pfam" id="PF00795">
    <property type="entry name" value="CN_hydrolase"/>
    <property type="match status" value="1"/>
</dbReference>
<gene>
    <name evidence="7" type="primary">nadE</name>
    <name evidence="12" type="ORF">F3N42_14005</name>
</gene>
<feature type="binding site" evidence="7">
    <location>
        <begin position="288"/>
        <end position="295"/>
    </location>
    <ligand>
        <name>ATP</name>
        <dbReference type="ChEBI" id="CHEBI:30616"/>
    </ligand>
</feature>
<feature type="domain" description="CN hydrolase" evidence="11">
    <location>
        <begin position="5"/>
        <end position="244"/>
    </location>
</feature>
<feature type="binding site" evidence="7">
    <location>
        <position position="528"/>
    </location>
    <ligand>
        <name>deamido-NAD(+)</name>
        <dbReference type="ChEBI" id="CHEBI:58437"/>
        <note>ligand shared between two neighboring subunits</note>
    </ligand>
</feature>
<dbReference type="GO" id="GO:0000257">
    <property type="term" value="F:nitrilase activity"/>
    <property type="evidence" value="ECO:0007669"/>
    <property type="project" value="UniProtKB-ARBA"/>
</dbReference>
<dbReference type="FunFam" id="3.40.50.620:FF:000106">
    <property type="entry name" value="Glutamine-dependent NAD(+) synthetase"/>
    <property type="match status" value="1"/>
</dbReference>
<dbReference type="GO" id="GO:0003952">
    <property type="term" value="F:NAD+ synthase (glutamine-hydrolyzing) activity"/>
    <property type="evidence" value="ECO:0007669"/>
    <property type="project" value="UniProtKB-UniRule"/>
</dbReference>
<keyword evidence="6 7" id="KW-0520">NAD</keyword>
<accession>A0A5N0T9B0</accession>
<evidence type="ECO:0000256" key="10">
    <source>
        <dbReference type="RuleBase" id="RU003811"/>
    </source>
</evidence>
<feature type="active site" description="Proton acceptor" evidence="9">
    <location>
        <position position="45"/>
    </location>
</feature>
<dbReference type="AlphaFoldDB" id="A0A5N0T9B0"/>
<reference evidence="12 13" key="1">
    <citation type="submission" date="2019-09" db="EMBL/GenBank/DDBJ databases">
        <title>Wenzhouxiangella sp. Genome sequencing and assembly.</title>
        <authorList>
            <person name="Zhang R."/>
        </authorList>
    </citation>
    <scope>NUCLEOTIDE SEQUENCE [LARGE SCALE GENOMIC DNA]</scope>
    <source>
        <strain evidence="12 13">W260</strain>
    </source>
</reference>
<comment type="similarity">
    <text evidence="2 7 8">In the C-terminal section; belongs to the NAD synthetase family.</text>
</comment>
<keyword evidence="13" id="KW-1185">Reference proteome</keyword>
<dbReference type="SUPFAM" id="SSF52402">
    <property type="entry name" value="Adenine nucleotide alpha hydrolases-like"/>
    <property type="match status" value="1"/>
</dbReference>
<comment type="function">
    <text evidence="7">Catalyzes the ATP-dependent amidation of deamido-NAD to form NAD. Uses L-glutamine as a nitrogen source.</text>
</comment>
<dbReference type="Gene3D" id="3.40.50.620">
    <property type="entry name" value="HUPs"/>
    <property type="match status" value="1"/>
</dbReference>
<comment type="caution">
    <text evidence="12">The sequence shown here is derived from an EMBL/GenBank/DDBJ whole genome shotgun (WGS) entry which is preliminary data.</text>
</comment>
<dbReference type="CDD" id="cd07570">
    <property type="entry name" value="GAT_Gln-NAD-synth"/>
    <property type="match status" value="1"/>
</dbReference>
<proteinExistence type="inferred from homology"/>
<dbReference type="InterPro" id="IPR014445">
    <property type="entry name" value="Gln-dep_NAD_synthase"/>
</dbReference>
<dbReference type="PROSITE" id="PS50263">
    <property type="entry name" value="CN_HYDROLASE"/>
    <property type="match status" value="1"/>
</dbReference>
<dbReference type="Proteomes" id="UP000325372">
    <property type="component" value="Unassembled WGS sequence"/>
</dbReference>
<evidence type="ECO:0000256" key="4">
    <source>
        <dbReference type="ARBA" id="ARBA00022741"/>
    </source>
</evidence>
<dbReference type="Pfam" id="PF02540">
    <property type="entry name" value="NAD_synthase"/>
    <property type="match status" value="1"/>
</dbReference>
<feature type="binding site" evidence="7">
    <location>
        <position position="400"/>
    </location>
    <ligand>
        <name>deamido-NAD(+)</name>
        <dbReference type="ChEBI" id="CHEBI:58437"/>
        <note>ligand shared between two neighboring subunits</note>
    </ligand>
</feature>
<keyword evidence="5 7" id="KW-0067">ATP-binding</keyword>
<evidence type="ECO:0000313" key="12">
    <source>
        <dbReference type="EMBL" id="KAA9129889.1"/>
    </source>
</evidence>
<dbReference type="Gene3D" id="3.60.110.10">
    <property type="entry name" value="Carbon-nitrogen hydrolase"/>
    <property type="match status" value="1"/>
</dbReference>
<evidence type="ECO:0000256" key="3">
    <source>
        <dbReference type="ARBA" id="ARBA00022598"/>
    </source>
</evidence>
<dbReference type="HAMAP" id="MF_02090">
    <property type="entry name" value="NadE_glutamine_dep"/>
    <property type="match status" value="1"/>
</dbReference>
<dbReference type="PANTHER" id="PTHR23090:SF9">
    <property type="entry name" value="GLUTAMINE-DEPENDENT NAD(+) SYNTHETASE"/>
    <property type="match status" value="1"/>
</dbReference>
<dbReference type="GO" id="GO:0004359">
    <property type="term" value="F:glutaminase activity"/>
    <property type="evidence" value="ECO:0007669"/>
    <property type="project" value="InterPro"/>
</dbReference>
<evidence type="ECO:0000256" key="6">
    <source>
        <dbReference type="ARBA" id="ARBA00023027"/>
    </source>
</evidence>
<organism evidence="12 13">
    <name type="scientific">Marinihelvus fidelis</name>
    <dbReference type="NCBI Taxonomy" id="2613842"/>
    <lineage>
        <taxon>Bacteria</taxon>
        <taxon>Pseudomonadati</taxon>
        <taxon>Pseudomonadota</taxon>
        <taxon>Gammaproteobacteria</taxon>
        <taxon>Chromatiales</taxon>
        <taxon>Wenzhouxiangellaceae</taxon>
        <taxon>Marinihelvus</taxon>
    </lineage>
</organism>
<evidence type="ECO:0000256" key="5">
    <source>
        <dbReference type="ARBA" id="ARBA00022840"/>
    </source>
</evidence>
<evidence type="ECO:0000259" key="11">
    <source>
        <dbReference type="PROSITE" id="PS50263"/>
    </source>
</evidence>
<dbReference type="InterPro" id="IPR003694">
    <property type="entry name" value="NAD_synthase"/>
</dbReference>
<evidence type="ECO:0000256" key="9">
    <source>
        <dbReference type="PROSITE-ProRule" id="PRU10139"/>
    </source>
</evidence>
<evidence type="ECO:0000256" key="1">
    <source>
        <dbReference type="ARBA" id="ARBA00005188"/>
    </source>
</evidence>
<dbReference type="InterPro" id="IPR022310">
    <property type="entry name" value="NAD/GMP_synthase"/>
</dbReference>
<dbReference type="InterPro" id="IPR014729">
    <property type="entry name" value="Rossmann-like_a/b/a_fold"/>
</dbReference>
<feature type="active site" description="Nucleophile; for glutaminase activity" evidence="7">
    <location>
        <position position="148"/>
    </location>
</feature>
<dbReference type="PANTHER" id="PTHR23090">
    <property type="entry name" value="NH 3 /GLUTAMINE-DEPENDENT NAD + SYNTHETASE"/>
    <property type="match status" value="1"/>
</dbReference>
<feature type="active site" description="For glutaminase activity" evidence="7">
    <location>
        <position position="112"/>
    </location>
</feature>
<evidence type="ECO:0000313" key="13">
    <source>
        <dbReference type="Proteomes" id="UP000325372"/>
    </source>
</evidence>
<dbReference type="GO" id="GO:0005737">
    <property type="term" value="C:cytoplasm"/>
    <property type="evidence" value="ECO:0007669"/>
    <property type="project" value="InterPro"/>
</dbReference>
<dbReference type="GO" id="GO:0009435">
    <property type="term" value="P:NAD+ biosynthetic process"/>
    <property type="evidence" value="ECO:0007669"/>
    <property type="project" value="UniProtKB-UniRule"/>
</dbReference>
<keyword evidence="4 7" id="KW-0547">Nucleotide-binding</keyword>
<feature type="binding site" evidence="7">
    <location>
        <position position="174"/>
    </location>
    <ligand>
        <name>L-glutamine</name>
        <dbReference type="ChEBI" id="CHEBI:58359"/>
    </ligand>
</feature>